<sequence>MEFSSIHHRPNDNYSYPVNTETLHIRLRTKKQDISSVGLIFGDPYISDNGQWQYEELPMSLSGSDNRYDYWHIYVKPPYRRIRYGFKVSSEDESAIYTEKGFFKEPPRDPGSYFAIPYLHQNEVFGAPEWVKDTTWYQIFPERFANGNPDNDPEGVKPWGSEDPAVDNFFGGDFEGIIEHLDYLENLGINGIYFTPIFHAYSNHKYDTIDYRSIDPQFGTKETLKTLITECHKRNIRVMLDAVFNHSGYYFPPFQDLLEKGEKSKYKDWFHPHSFPLKGGERPNYETFGFFESMPKLNTANPEVKEYLLEVSAYWIKEFDIDAWRLDVANEVDQPFWREFRTTVKNIKPDLYILGEIWHDSMPWLRGDQFDAVMNYPFTNQVFRLVASQTINAREFTEEMTAIYHSYPTNVFDVTFNLLGSHDTPRIFTDCGEDLARAKLIHAILLTFNGSPCIYYGDEIGLTGGMDPGCRKCMVWEEEKQNTELFNEIKALILLRKEERLLANDGKFKFLDTAGNENIVAYQKYDGKRSVVILINPTDVEQSFTLPFDLKGRTLTDLRTKETTQEGKFELGGYQYKILAFNH</sequence>
<evidence type="ECO:0000256" key="2">
    <source>
        <dbReference type="ARBA" id="ARBA00023295"/>
    </source>
</evidence>
<dbReference type="GO" id="GO:0004553">
    <property type="term" value="F:hydrolase activity, hydrolyzing O-glycosyl compounds"/>
    <property type="evidence" value="ECO:0007669"/>
    <property type="project" value="InterPro"/>
</dbReference>
<dbReference type="Gene3D" id="2.60.40.10">
    <property type="entry name" value="Immunoglobulins"/>
    <property type="match status" value="1"/>
</dbReference>
<keyword evidence="1" id="KW-0378">Hydrolase</keyword>
<reference evidence="4 5" key="1">
    <citation type="submission" date="2016-10" db="EMBL/GenBank/DDBJ databases">
        <title>The whole genome sequencing and assembly of Bacillus simplex DSM 1321 strain.</title>
        <authorList>
            <person name="Park M.-K."/>
            <person name="Lee Y.-J."/>
            <person name="Yi H."/>
            <person name="Bahn Y.-S."/>
            <person name="Kim J.F."/>
            <person name="Lee D.-W."/>
        </authorList>
    </citation>
    <scope>NUCLEOTIDE SEQUENCE [LARGE SCALE GENOMIC DNA]</scope>
    <source>
        <strain evidence="4 5">DSM 1321</strain>
    </source>
</reference>
<dbReference type="CDD" id="cd11338">
    <property type="entry name" value="AmyAc_CMD"/>
    <property type="match status" value="1"/>
</dbReference>
<dbReference type="SMART" id="SM00642">
    <property type="entry name" value="Aamy"/>
    <property type="match status" value="1"/>
</dbReference>
<dbReference type="Gene3D" id="3.20.20.80">
    <property type="entry name" value="Glycosidases"/>
    <property type="match status" value="1"/>
</dbReference>
<dbReference type="Gene3D" id="3.90.400.10">
    <property type="entry name" value="Oligo-1,6-glucosidase, Domain 2"/>
    <property type="match status" value="1"/>
</dbReference>
<dbReference type="GO" id="GO:0005975">
    <property type="term" value="P:carbohydrate metabolic process"/>
    <property type="evidence" value="ECO:0007669"/>
    <property type="project" value="InterPro"/>
</dbReference>
<dbReference type="EMBL" id="CP017704">
    <property type="protein sequence ID" value="ASS93599.1"/>
    <property type="molecule type" value="Genomic_DNA"/>
</dbReference>
<evidence type="ECO:0000313" key="5">
    <source>
        <dbReference type="Proteomes" id="UP000214618"/>
    </source>
</evidence>
<dbReference type="RefSeq" id="WP_063232218.1">
    <property type="nucleotide sequence ID" value="NZ_BCVO01000002.1"/>
</dbReference>
<dbReference type="Pfam" id="PF02903">
    <property type="entry name" value="Alpha-amylase_N"/>
    <property type="match status" value="1"/>
</dbReference>
<dbReference type="PANTHER" id="PTHR10357">
    <property type="entry name" value="ALPHA-AMYLASE FAMILY MEMBER"/>
    <property type="match status" value="1"/>
</dbReference>
<protein>
    <submittedName>
        <fullName evidence="4">Alpha-glycosidase</fullName>
    </submittedName>
</protein>
<dbReference type="Proteomes" id="UP000214618">
    <property type="component" value="Chromosome"/>
</dbReference>
<dbReference type="PANTHER" id="PTHR10357:SF210">
    <property type="entry name" value="MALTODEXTRIN GLUCOSIDASE"/>
    <property type="match status" value="1"/>
</dbReference>
<dbReference type="InterPro" id="IPR017853">
    <property type="entry name" value="GH"/>
</dbReference>
<organism evidence="4 5">
    <name type="scientific">Peribacillus simplex NBRC 15720 = DSM 1321</name>
    <dbReference type="NCBI Taxonomy" id="1349754"/>
    <lineage>
        <taxon>Bacteria</taxon>
        <taxon>Bacillati</taxon>
        <taxon>Bacillota</taxon>
        <taxon>Bacilli</taxon>
        <taxon>Bacillales</taxon>
        <taxon>Bacillaceae</taxon>
        <taxon>Peribacillus</taxon>
    </lineage>
</organism>
<dbReference type="InterPro" id="IPR014756">
    <property type="entry name" value="Ig_E-set"/>
</dbReference>
<dbReference type="InterPro" id="IPR004185">
    <property type="entry name" value="Glyco_hydro_13_lg-like_dom"/>
</dbReference>
<dbReference type="InterPro" id="IPR045857">
    <property type="entry name" value="O16G_dom_2"/>
</dbReference>
<evidence type="ECO:0000313" key="4">
    <source>
        <dbReference type="EMBL" id="ASS93599.1"/>
    </source>
</evidence>
<keyword evidence="2 4" id="KW-0326">Glycosidase</keyword>
<dbReference type="Pfam" id="PF00128">
    <property type="entry name" value="Alpha-amylase"/>
    <property type="match status" value="1"/>
</dbReference>
<dbReference type="SUPFAM" id="SSF51445">
    <property type="entry name" value="(Trans)glycosidases"/>
    <property type="match status" value="1"/>
</dbReference>
<accession>A0A223EEC2</accession>
<dbReference type="SUPFAM" id="SSF81296">
    <property type="entry name" value="E set domains"/>
    <property type="match status" value="1"/>
</dbReference>
<name>A0A223EEC2_9BACI</name>
<gene>
    <name evidence="4" type="ORF">BS1321_06210</name>
</gene>
<dbReference type="InterPro" id="IPR013783">
    <property type="entry name" value="Ig-like_fold"/>
</dbReference>
<proteinExistence type="predicted"/>
<dbReference type="GeneID" id="56472323"/>
<dbReference type="OrthoDB" id="9805159at2"/>
<dbReference type="InterPro" id="IPR006047">
    <property type="entry name" value="GH13_cat_dom"/>
</dbReference>
<dbReference type="AlphaFoldDB" id="A0A223EEC2"/>
<dbReference type="CDD" id="cd02857">
    <property type="entry name" value="E_set_CDase_PDE_N"/>
    <property type="match status" value="1"/>
</dbReference>
<evidence type="ECO:0000259" key="3">
    <source>
        <dbReference type="SMART" id="SM00642"/>
    </source>
</evidence>
<dbReference type="SUPFAM" id="SSF51011">
    <property type="entry name" value="Glycosyl hydrolase domain"/>
    <property type="match status" value="1"/>
</dbReference>
<feature type="domain" description="Glycosyl hydrolase family 13 catalytic" evidence="3">
    <location>
        <begin position="138"/>
        <end position="496"/>
    </location>
</feature>
<evidence type="ECO:0000256" key="1">
    <source>
        <dbReference type="ARBA" id="ARBA00022801"/>
    </source>
</evidence>
<dbReference type="InterPro" id="IPR013780">
    <property type="entry name" value="Glyco_hydro_b"/>
</dbReference>
<dbReference type="Gene3D" id="2.60.40.1180">
    <property type="entry name" value="Golgi alpha-mannosidase II"/>
    <property type="match status" value="1"/>
</dbReference>